<evidence type="ECO:0000256" key="4">
    <source>
        <dbReference type="ARBA" id="ARBA00023163"/>
    </source>
</evidence>
<evidence type="ECO:0000256" key="1">
    <source>
        <dbReference type="ARBA" id="ARBA00006157"/>
    </source>
</evidence>
<sequence length="120" mass="12942">MTQTQKKPAPKDWHPADIKAALTKAGWSFNQLGLAHGYTSKSTLTAVLRQPWPKAERIVADAIGVHPMTIWPSRYRADGTPNRVKGRQPVRPAGASAADFRQGITGGKARNTQSGAGISR</sequence>
<dbReference type="SUPFAM" id="SSF47413">
    <property type="entry name" value="lambda repressor-like DNA-binding domains"/>
    <property type="match status" value="1"/>
</dbReference>
<dbReference type="Gene3D" id="1.10.260.40">
    <property type="entry name" value="lambda repressor-like DNA-binding domains"/>
    <property type="match status" value="1"/>
</dbReference>
<dbReference type="InterPro" id="IPR038722">
    <property type="entry name" value="Ner_HTH_dom"/>
</dbReference>
<feature type="compositionally biased region" description="Polar residues" evidence="5">
    <location>
        <begin position="110"/>
        <end position="120"/>
    </location>
</feature>
<dbReference type="GO" id="GO:0003677">
    <property type="term" value="F:DNA binding"/>
    <property type="evidence" value="ECO:0007669"/>
    <property type="project" value="UniProtKB-KW"/>
</dbReference>
<dbReference type="EMBL" id="DF952378">
    <property type="protein sequence ID" value="GAN44646.1"/>
    <property type="molecule type" value="Genomic_DNA"/>
</dbReference>
<evidence type="ECO:0000256" key="5">
    <source>
        <dbReference type="SAM" id="MobiDB-lite"/>
    </source>
</evidence>
<evidence type="ECO:0000259" key="6">
    <source>
        <dbReference type="Pfam" id="PF13693"/>
    </source>
</evidence>
<accession>A0A0S6Z054</accession>
<evidence type="ECO:0000313" key="7">
    <source>
        <dbReference type="EMBL" id="GAN44646.1"/>
    </source>
</evidence>
<keyword evidence="3" id="KW-0238">DNA-binding</keyword>
<organism evidence="7">
    <name type="scientific">Mizugakiibacter sediminis</name>
    <dbReference type="NCBI Taxonomy" id="1475481"/>
    <lineage>
        <taxon>Bacteria</taxon>
        <taxon>Pseudomonadati</taxon>
        <taxon>Pseudomonadota</taxon>
        <taxon>Gammaproteobacteria</taxon>
        <taxon>Lysobacterales</taxon>
        <taxon>Rhodanobacteraceae</taxon>
        <taxon>Mizugakiibacter</taxon>
    </lineage>
</organism>
<dbReference type="OrthoDB" id="5405994at2"/>
<dbReference type="Pfam" id="PF13693">
    <property type="entry name" value="HTH_35"/>
    <property type="match status" value="1"/>
</dbReference>
<gene>
    <name evidence="7" type="ORF">MBSD_1181</name>
</gene>
<feature type="domain" description="Ner winged helix-turn-helix DNA-binding" evidence="6">
    <location>
        <begin position="12"/>
        <end position="81"/>
    </location>
</feature>
<feature type="region of interest" description="Disordered" evidence="5">
    <location>
        <begin position="76"/>
        <end position="120"/>
    </location>
</feature>
<dbReference type="RefSeq" id="WP_082306563.1">
    <property type="nucleotide sequence ID" value="NZ_DF970196.1"/>
</dbReference>
<reference evidence="7" key="1">
    <citation type="submission" date="2015-03" db="EMBL/GenBank/DDBJ databases">
        <title>Draft genome sequence of Mizugakiibacter sediminis skMP5.</title>
        <authorList>
            <person name="Watanabe T."/>
            <person name="Kojima H."/>
            <person name="Fukui M."/>
        </authorList>
    </citation>
    <scope>NUCLEOTIDE SEQUENCE</scope>
    <source>
        <strain evidence="7">SkMP5</strain>
    </source>
</reference>
<proteinExistence type="inferred from homology"/>
<keyword evidence="2" id="KW-0805">Transcription regulation</keyword>
<dbReference type="HOGENOM" id="CLU_162005_0_0_6"/>
<protein>
    <recommendedName>
        <fullName evidence="6">Ner winged helix-turn-helix DNA-binding domain-containing protein</fullName>
    </recommendedName>
</protein>
<keyword evidence="4" id="KW-0804">Transcription</keyword>
<evidence type="ECO:0000256" key="2">
    <source>
        <dbReference type="ARBA" id="ARBA00023015"/>
    </source>
</evidence>
<dbReference type="InterPro" id="IPR010982">
    <property type="entry name" value="Lambda_DNA-bd_dom_sf"/>
</dbReference>
<evidence type="ECO:0000256" key="3">
    <source>
        <dbReference type="ARBA" id="ARBA00023125"/>
    </source>
</evidence>
<dbReference type="AlphaFoldDB" id="A0A0S6Z054"/>
<name>A0A0S6Z054_9GAMM</name>
<comment type="similarity">
    <text evidence="1">Belongs to the ner transcriptional regulatory family.</text>
</comment>